<feature type="region of interest" description="Disordered" evidence="3">
    <location>
        <begin position="576"/>
        <end position="689"/>
    </location>
</feature>
<dbReference type="PROSITE" id="PS50005">
    <property type="entry name" value="TPR"/>
    <property type="match status" value="1"/>
</dbReference>
<protein>
    <submittedName>
        <fullName evidence="7">Peptigoglycan-binding protein LysM</fullName>
    </submittedName>
</protein>
<evidence type="ECO:0000256" key="4">
    <source>
        <dbReference type="SAM" id="Phobius"/>
    </source>
</evidence>
<feature type="transmembrane region" description="Helical" evidence="4">
    <location>
        <begin position="385"/>
        <end position="407"/>
    </location>
</feature>
<reference evidence="7 8" key="1">
    <citation type="submission" date="2018-06" db="EMBL/GenBank/DDBJ databases">
        <title>Three novel Pseudomonas species isolated from symptomatic oak.</title>
        <authorList>
            <person name="Bueno-Gonzalez V."/>
            <person name="Brady C."/>
        </authorList>
    </citation>
    <scope>NUCLEOTIDE SEQUENCE [LARGE SCALE GENOMIC DNA]</scope>
    <source>
        <strain evidence="7 8">P17C</strain>
    </source>
</reference>
<feature type="signal peptide" evidence="5">
    <location>
        <begin position="1"/>
        <end position="24"/>
    </location>
</feature>
<dbReference type="InterPro" id="IPR038440">
    <property type="entry name" value="FimV_C_sf"/>
</dbReference>
<feature type="domain" description="LysM" evidence="6">
    <location>
        <begin position="176"/>
        <end position="230"/>
    </location>
</feature>
<dbReference type="EMBL" id="QJUP01000010">
    <property type="protein sequence ID" value="TBU97264.1"/>
    <property type="molecule type" value="Genomic_DNA"/>
</dbReference>
<feature type="coiled-coil region" evidence="2">
    <location>
        <begin position="307"/>
        <end position="362"/>
    </location>
</feature>
<feature type="repeat" description="TPR" evidence="1">
    <location>
        <begin position="447"/>
        <end position="480"/>
    </location>
</feature>
<dbReference type="Gene3D" id="1.25.40.10">
    <property type="entry name" value="Tetratricopeptide repeat domain"/>
    <property type="match status" value="1"/>
</dbReference>
<dbReference type="InterPro" id="IPR019734">
    <property type="entry name" value="TPR_rpt"/>
</dbReference>
<keyword evidence="4" id="KW-1133">Transmembrane helix</keyword>
<dbReference type="NCBIfam" id="TIGR03504">
    <property type="entry name" value="FimV_Cterm"/>
    <property type="match status" value="1"/>
</dbReference>
<dbReference type="PROSITE" id="PS51782">
    <property type="entry name" value="LYSM"/>
    <property type="match status" value="1"/>
</dbReference>
<evidence type="ECO:0000256" key="2">
    <source>
        <dbReference type="SAM" id="Coils"/>
    </source>
</evidence>
<name>A0A4V2KD24_9GAMM</name>
<dbReference type="Pfam" id="PF25800">
    <property type="entry name" value="FimV_N"/>
    <property type="match status" value="1"/>
</dbReference>
<dbReference type="InterPro" id="IPR036779">
    <property type="entry name" value="LysM_dom_sf"/>
</dbReference>
<evidence type="ECO:0000256" key="5">
    <source>
        <dbReference type="SAM" id="SignalP"/>
    </source>
</evidence>
<organism evidence="7 8">
    <name type="scientific">Stutzerimonas kirkiae</name>
    <dbReference type="NCBI Taxonomy" id="2211392"/>
    <lineage>
        <taxon>Bacteria</taxon>
        <taxon>Pseudomonadati</taxon>
        <taxon>Pseudomonadota</taxon>
        <taxon>Gammaproteobacteria</taxon>
        <taxon>Pseudomonadales</taxon>
        <taxon>Pseudomonadaceae</taxon>
        <taxon>Stutzerimonas</taxon>
    </lineage>
</organism>
<keyword evidence="2" id="KW-0175">Coiled coil</keyword>
<dbReference type="InterPro" id="IPR018392">
    <property type="entry name" value="LysM"/>
</dbReference>
<feature type="compositionally biased region" description="Low complexity" evidence="3">
    <location>
        <begin position="619"/>
        <end position="641"/>
    </location>
</feature>
<keyword evidence="4" id="KW-0472">Membrane</keyword>
<dbReference type="CDD" id="cd00118">
    <property type="entry name" value="LysM"/>
    <property type="match status" value="1"/>
</dbReference>
<keyword evidence="8" id="KW-1185">Reference proteome</keyword>
<keyword evidence="1" id="KW-0802">TPR repeat</keyword>
<feature type="compositionally biased region" description="Acidic residues" evidence="3">
    <location>
        <begin position="590"/>
        <end position="618"/>
    </location>
</feature>
<feature type="region of interest" description="Disordered" evidence="3">
    <location>
        <begin position="153"/>
        <end position="178"/>
    </location>
</feature>
<proteinExistence type="predicted"/>
<evidence type="ECO:0000259" key="6">
    <source>
        <dbReference type="PROSITE" id="PS51782"/>
    </source>
</evidence>
<dbReference type="Gene3D" id="1.20.58.2200">
    <property type="match status" value="1"/>
</dbReference>
<evidence type="ECO:0000313" key="8">
    <source>
        <dbReference type="Proteomes" id="UP000292639"/>
    </source>
</evidence>
<gene>
    <name evidence="7" type="ORF">DNJ96_09315</name>
</gene>
<dbReference type="InterPro" id="IPR011990">
    <property type="entry name" value="TPR-like_helical_dom_sf"/>
</dbReference>
<evidence type="ECO:0000256" key="3">
    <source>
        <dbReference type="SAM" id="MobiDB-lite"/>
    </source>
</evidence>
<dbReference type="InterPro" id="IPR020011">
    <property type="entry name" value="FimV_C"/>
</dbReference>
<keyword evidence="4" id="KW-0812">Transmembrane</keyword>
<dbReference type="NCBIfam" id="TIGR03505">
    <property type="entry name" value="FimV_core"/>
    <property type="match status" value="1"/>
</dbReference>
<feature type="compositionally biased region" description="Acidic residues" evidence="3">
    <location>
        <begin position="642"/>
        <end position="663"/>
    </location>
</feature>
<comment type="caution">
    <text evidence="7">The sequence shown here is derived from an EMBL/GenBank/DDBJ whole genome shotgun (WGS) entry which is preliminary data.</text>
</comment>
<dbReference type="AlphaFoldDB" id="A0A4V2KD24"/>
<sequence length="773" mass="82158">MARVRNLVLAIAAATALTSQTTFALGLGNVELKSALNQPLAAEIELLDVQGLSAEQVVSKLASVEDFQKAGVERQGFLAGLSFTPVLREDGKSVIQVSSSRPVREPYVSFLVEVLWPSGRLLREYTLLLDPPLYQQQAAATLAPQLPVASTPLGSAPSARAVEPERPEPEPAASQGQYRTVPRDTLWQIAARNRQGGSVQQAMLAIQALNPGAFINGNINLLKAGEVLRLPSAEQITSLPQPQAIARVAEQNASWKQGRGARQLDATARSKASEAPARVATGDNLRLVAADAGKAAGAGESGADDSLQGLRDRLATTQERLDSTQRENTELGERLDDLQGQLDKLQRLMQLKDEQLAALQAQLESGAVASSKAGAGPLGNILSNAWWLIGLGGSALLLLLLVLFAWARRSRASKEVIRLEPAEVVEVTPSRPQDGTTEDPLKGAVMASDALAQADIYIAYGRFNQAAELLQSALKDEPQRTDLRLKLMEVHAELEDREGFAQEEAELDKAPGTAEQVERLKERYPSMSSFAAASAAATAAYGAVAETRESGAEDDLDIDSLDDAFDLSMDELQLDDELQPDDNASSEPLPEAEEAGEEDDLALDDAPADADFDLDDALSADSVAQAAGPSADSASTPAPAEEPVDEPENDEDAFNLEEVDSADLPEAFDLSLESDTDGAPGDIDPSSLTASLGEVDADLQELIADTAAPAADDLSEEFDFLADTDEITTKLDLARAYIDMDDADGARDILEEVIAEGNPAQQQEARDMLGGLS</sequence>
<dbReference type="Gene3D" id="3.10.350.10">
    <property type="entry name" value="LysM domain"/>
    <property type="match status" value="1"/>
</dbReference>
<keyword evidence="5" id="KW-0732">Signal</keyword>
<dbReference type="Proteomes" id="UP000292639">
    <property type="component" value="Unassembled WGS sequence"/>
</dbReference>
<accession>A0A4V2KD24</accession>
<feature type="chain" id="PRO_5020964105" evidence="5">
    <location>
        <begin position="25"/>
        <end position="773"/>
    </location>
</feature>
<dbReference type="InterPro" id="IPR057840">
    <property type="entry name" value="FimV_N"/>
</dbReference>
<evidence type="ECO:0000313" key="7">
    <source>
        <dbReference type="EMBL" id="TBU97264.1"/>
    </source>
</evidence>
<dbReference type="RefSeq" id="WP_131184002.1">
    <property type="nucleotide sequence ID" value="NZ_QJUO01000008.1"/>
</dbReference>
<evidence type="ECO:0000256" key="1">
    <source>
        <dbReference type="PROSITE-ProRule" id="PRU00339"/>
    </source>
</evidence>
<dbReference type="InterPro" id="IPR020012">
    <property type="entry name" value="LysM_FimV"/>
</dbReference>